<evidence type="ECO:0000256" key="1">
    <source>
        <dbReference type="ARBA" id="ARBA00004123"/>
    </source>
</evidence>
<evidence type="ECO:0000256" key="7">
    <source>
        <dbReference type="SAM" id="MobiDB-lite"/>
    </source>
</evidence>
<dbReference type="CDD" id="cd00067">
    <property type="entry name" value="GAL4"/>
    <property type="match status" value="1"/>
</dbReference>
<feature type="domain" description="Zn(2)-C6 fungal-type" evidence="8">
    <location>
        <begin position="27"/>
        <end position="56"/>
    </location>
</feature>
<evidence type="ECO:0000259" key="8">
    <source>
        <dbReference type="PROSITE" id="PS50048"/>
    </source>
</evidence>
<accession>A0A2I2FX78</accession>
<keyword evidence="3" id="KW-0805">Transcription regulation</keyword>
<dbReference type="InterPro" id="IPR050815">
    <property type="entry name" value="TF_fung"/>
</dbReference>
<keyword evidence="5" id="KW-0804">Transcription</keyword>
<keyword evidence="4" id="KW-0238">DNA-binding</keyword>
<dbReference type="EMBL" id="MSFO01000008">
    <property type="protein sequence ID" value="PLB45176.1"/>
    <property type="molecule type" value="Genomic_DNA"/>
</dbReference>
<dbReference type="PROSITE" id="PS50048">
    <property type="entry name" value="ZN2_CY6_FUNGAL_2"/>
    <property type="match status" value="1"/>
</dbReference>
<dbReference type="SUPFAM" id="SSF57701">
    <property type="entry name" value="Zn2/Cys6 DNA-binding domain"/>
    <property type="match status" value="1"/>
</dbReference>
<dbReference type="Pfam" id="PF00172">
    <property type="entry name" value="Zn_clus"/>
    <property type="match status" value="1"/>
</dbReference>
<dbReference type="GO" id="GO:0008270">
    <property type="term" value="F:zinc ion binding"/>
    <property type="evidence" value="ECO:0007669"/>
    <property type="project" value="InterPro"/>
</dbReference>
<dbReference type="Proteomes" id="UP000234275">
    <property type="component" value="Unassembled WGS sequence"/>
</dbReference>
<keyword evidence="2" id="KW-0479">Metal-binding</keyword>
<evidence type="ECO:0000313" key="9">
    <source>
        <dbReference type="EMBL" id="PLB45176.1"/>
    </source>
</evidence>
<evidence type="ECO:0000256" key="3">
    <source>
        <dbReference type="ARBA" id="ARBA00023015"/>
    </source>
</evidence>
<dbReference type="InterPro" id="IPR007219">
    <property type="entry name" value="XnlR_reg_dom"/>
</dbReference>
<sequence length="778" mass="87108">MPPKENHNDSQANGHNGPSKPEDDVPACQSCRKKKARCNRAQPCDQCTRFNVSCVYDDRRLKPGLRAGAVDQLYRRIETLENMFLGQEMLWQQMRQALGLDIDLLESADQPTNFTELERRREHLKSCLLQAAAESKQKRQSTSPAQDVAEDESASRVAKRRRLEELPASSPHSYWDNDPSGLLPPDVMNELVDFYYLNIHHWIPILHVARFRERMGSEEERPRIVCILHAIIAVCVRFSQNERLCDEQTKSRIAEKSRQKVILNSIETFSVENLQALIIVAFETIGRGRGPSSWSIIGNMVGTVEQLQLNVEEDELYQPTNAGETLIRRMLFLTPSKSWSEAEERRRVFWTVFLMDRFCSVSTGWKMSLTGAEIKRRLPCEGAIWGQEREVRTPYFGISDSKGPPSSSSALFGSDVLSTSGNQDSIGGLAYNIEATESLALVTNFFLHHAFVVNDTEKAQLWMMKFKELDLRLIQWKLYLPSKWREASVLNADGVMDPNLILAHLTHNTAVILLHQGIAYPPAHWQSCAVKPPSASSAETCLEAASETARIGQRFLACSPIFTNPQFSFCLFIAGRMLLAHSRYNQVPIPPVLDTLIASLLEISQRWAGPGKTTDDGEGNLASSFAKRLIEAQSNSAMRPRPSLDIRQTAYSDESKEQPRSPATVASRSETNALPPRRINPSISQNNHLETSALQDPFGYDPFSLAFPPLPPAFQQEFPLSALGQGVEGQALLPLGMQSYDADPLHMWQNPSVNYGNAVISPGDDLSHLSSHTPRSGN</sequence>
<keyword evidence="6" id="KW-0539">Nucleus</keyword>
<dbReference type="OrthoDB" id="4456959at2759"/>
<dbReference type="GO" id="GO:0003677">
    <property type="term" value="F:DNA binding"/>
    <property type="evidence" value="ECO:0007669"/>
    <property type="project" value="UniProtKB-KW"/>
</dbReference>
<evidence type="ECO:0000256" key="6">
    <source>
        <dbReference type="ARBA" id="ARBA00023242"/>
    </source>
</evidence>
<proteinExistence type="predicted"/>
<dbReference type="PROSITE" id="PS00463">
    <property type="entry name" value="ZN2_CY6_FUNGAL_1"/>
    <property type="match status" value="1"/>
</dbReference>
<dbReference type="GO" id="GO:0006351">
    <property type="term" value="P:DNA-templated transcription"/>
    <property type="evidence" value="ECO:0007669"/>
    <property type="project" value="InterPro"/>
</dbReference>
<dbReference type="GO" id="GO:0005634">
    <property type="term" value="C:nucleus"/>
    <property type="evidence" value="ECO:0007669"/>
    <property type="project" value="UniProtKB-SubCell"/>
</dbReference>
<dbReference type="GO" id="GO:0000981">
    <property type="term" value="F:DNA-binding transcription factor activity, RNA polymerase II-specific"/>
    <property type="evidence" value="ECO:0007669"/>
    <property type="project" value="InterPro"/>
</dbReference>
<evidence type="ECO:0000256" key="4">
    <source>
        <dbReference type="ARBA" id="ARBA00023125"/>
    </source>
</evidence>
<dbReference type="STRING" id="1392250.A0A2I2FX78"/>
<comment type="subcellular location">
    <subcellularLocation>
        <location evidence="1">Nucleus</location>
    </subcellularLocation>
</comment>
<name>A0A2I2FX78_9EURO</name>
<dbReference type="RefSeq" id="XP_024700478.1">
    <property type="nucleotide sequence ID" value="XM_024844777.1"/>
</dbReference>
<keyword evidence="10" id="KW-1185">Reference proteome</keyword>
<dbReference type="InterPro" id="IPR001138">
    <property type="entry name" value="Zn2Cys6_DnaBD"/>
</dbReference>
<organism evidence="9 10">
    <name type="scientific">Aspergillus steynii IBT 23096</name>
    <dbReference type="NCBI Taxonomy" id="1392250"/>
    <lineage>
        <taxon>Eukaryota</taxon>
        <taxon>Fungi</taxon>
        <taxon>Dikarya</taxon>
        <taxon>Ascomycota</taxon>
        <taxon>Pezizomycotina</taxon>
        <taxon>Eurotiomycetes</taxon>
        <taxon>Eurotiomycetidae</taxon>
        <taxon>Eurotiales</taxon>
        <taxon>Aspergillaceae</taxon>
        <taxon>Aspergillus</taxon>
        <taxon>Aspergillus subgen. Circumdati</taxon>
    </lineage>
</organism>
<dbReference type="Gene3D" id="4.10.240.10">
    <property type="entry name" value="Zn(2)-C6 fungal-type DNA-binding domain"/>
    <property type="match status" value="1"/>
</dbReference>
<dbReference type="SMART" id="SM00906">
    <property type="entry name" value="Fungal_trans"/>
    <property type="match status" value="1"/>
</dbReference>
<dbReference type="CDD" id="cd12148">
    <property type="entry name" value="fungal_TF_MHR"/>
    <property type="match status" value="1"/>
</dbReference>
<evidence type="ECO:0000313" key="10">
    <source>
        <dbReference type="Proteomes" id="UP000234275"/>
    </source>
</evidence>
<gene>
    <name evidence="9" type="ORF">P170DRAFT_366821</name>
</gene>
<dbReference type="AlphaFoldDB" id="A0A2I2FX78"/>
<dbReference type="PANTHER" id="PTHR47338:SF23">
    <property type="entry name" value="ZN(II)2CYS6 TRANSCRIPTION FACTOR (EUROFUNG)"/>
    <property type="match status" value="1"/>
</dbReference>
<dbReference type="GeneID" id="36552477"/>
<comment type="caution">
    <text evidence="9">The sequence shown here is derived from an EMBL/GenBank/DDBJ whole genome shotgun (WGS) entry which is preliminary data.</text>
</comment>
<feature type="region of interest" description="Disordered" evidence="7">
    <location>
        <begin position="1"/>
        <end position="26"/>
    </location>
</feature>
<dbReference type="GO" id="GO:0009893">
    <property type="term" value="P:positive regulation of metabolic process"/>
    <property type="evidence" value="ECO:0007669"/>
    <property type="project" value="UniProtKB-ARBA"/>
</dbReference>
<dbReference type="Pfam" id="PF04082">
    <property type="entry name" value="Fungal_trans"/>
    <property type="match status" value="1"/>
</dbReference>
<feature type="region of interest" description="Disordered" evidence="7">
    <location>
        <begin position="650"/>
        <end position="686"/>
    </location>
</feature>
<dbReference type="SMART" id="SM00066">
    <property type="entry name" value="GAL4"/>
    <property type="match status" value="1"/>
</dbReference>
<evidence type="ECO:0000256" key="2">
    <source>
        <dbReference type="ARBA" id="ARBA00022723"/>
    </source>
</evidence>
<feature type="region of interest" description="Disordered" evidence="7">
    <location>
        <begin position="133"/>
        <end position="178"/>
    </location>
</feature>
<protein>
    <recommendedName>
        <fullName evidence="8">Zn(2)-C6 fungal-type domain-containing protein</fullName>
    </recommendedName>
</protein>
<dbReference type="PANTHER" id="PTHR47338">
    <property type="entry name" value="ZN(II)2CYS6 TRANSCRIPTION FACTOR (EUROFUNG)-RELATED"/>
    <property type="match status" value="1"/>
</dbReference>
<dbReference type="VEuPathDB" id="FungiDB:P170DRAFT_366821"/>
<evidence type="ECO:0000256" key="5">
    <source>
        <dbReference type="ARBA" id="ARBA00023163"/>
    </source>
</evidence>
<reference evidence="9 10" key="1">
    <citation type="submission" date="2016-12" db="EMBL/GenBank/DDBJ databases">
        <title>The genomes of Aspergillus section Nigri reveals drivers in fungal speciation.</title>
        <authorList>
            <consortium name="DOE Joint Genome Institute"/>
            <person name="Vesth T.C."/>
            <person name="Nybo J."/>
            <person name="Theobald S."/>
            <person name="Brandl J."/>
            <person name="Frisvad J.C."/>
            <person name="Nielsen K.F."/>
            <person name="Lyhne E.K."/>
            <person name="Kogle M.E."/>
            <person name="Kuo A."/>
            <person name="Riley R."/>
            <person name="Clum A."/>
            <person name="Nolan M."/>
            <person name="Lipzen A."/>
            <person name="Salamov A."/>
            <person name="Henrissat B."/>
            <person name="Wiebenga A."/>
            <person name="De Vries R.P."/>
            <person name="Grigoriev I.V."/>
            <person name="Mortensen U.H."/>
            <person name="Andersen M.R."/>
            <person name="Baker S.E."/>
        </authorList>
    </citation>
    <scope>NUCLEOTIDE SEQUENCE [LARGE SCALE GENOMIC DNA]</scope>
    <source>
        <strain evidence="9 10">IBT 23096</strain>
    </source>
</reference>
<dbReference type="InterPro" id="IPR036864">
    <property type="entry name" value="Zn2-C6_fun-type_DNA-bd_sf"/>
</dbReference>